<keyword evidence="3" id="KW-1185">Reference proteome</keyword>
<keyword evidence="1" id="KW-0812">Transmembrane</keyword>
<keyword evidence="1" id="KW-1133">Transmembrane helix</keyword>
<protein>
    <submittedName>
        <fullName evidence="2">Uncharacterized protein</fullName>
    </submittedName>
</protein>
<reference evidence="2 3" key="1">
    <citation type="submission" date="2022-05" db="EMBL/GenBank/DDBJ databases">
        <title>Flavobacterium sp., isolated from activated sludge.</title>
        <authorList>
            <person name="Ran Q."/>
        </authorList>
    </citation>
    <scope>NUCLEOTIDE SEQUENCE [LARGE SCALE GENOMIC DNA]</scope>
    <source>
        <strain evidence="2 3">HXWNR70</strain>
    </source>
</reference>
<proteinExistence type="predicted"/>
<comment type="caution">
    <text evidence="2">The sequence shown here is derived from an EMBL/GenBank/DDBJ whole genome shotgun (WGS) entry which is preliminary data.</text>
</comment>
<organism evidence="2 3">
    <name type="scientific">Flavobacterium luminosum</name>
    <dbReference type="NCBI Taxonomy" id="2949086"/>
    <lineage>
        <taxon>Bacteria</taxon>
        <taxon>Pseudomonadati</taxon>
        <taxon>Bacteroidota</taxon>
        <taxon>Flavobacteriia</taxon>
        <taxon>Flavobacteriales</taxon>
        <taxon>Flavobacteriaceae</taxon>
        <taxon>Flavobacterium</taxon>
    </lineage>
</organism>
<gene>
    <name evidence="2" type="ORF">NAT50_08890</name>
</gene>
<evidence type="ECO:0000313" key="2">
    <source>
        <dbReference type="EMBL" id="MCL9809471.1"/>
    </source>
</evidence>
<evidence type="ECO:0000256" key="1">
    <source>
        <dbReference type="SAM" id="Phobius"/>
    </source>
</evidence>
<dbReference type="RefSeq" id="WP_250592922.1">
    <property type="nucleotide sequence ID" value="NZ_JAMLJM010000006.1"/>
</dbReference>
<name>A0ABT0TPP4_9FLAO</name>
<dbReference type="EMBL" id="JAMLJM010000006">
    <property type="protein sequence ID" value="MCL9809471.1"/>
    <property type="molecule type" value="Genomic_DNA"/>
</dbReference>
<evidence type="ECO:0000313" key="3">
    <source>
        <dbReference type="Proteomes" id="UP001317191"/>
    </source>
</evidence>
<accession>A0ABT0TPP4</accession>
<feature type="transmembrane region" description="Helical" evidence="1">
    <location>
        <begin position="6"/>
        <end position="30"/>
    </location>
</feature>
<keyword evidence="1" id="KW-0472">Membrane</keyword>
<sequence length="123" mass="14626">MKFKYILFSIITVIVLLSTFLYFSIINANIDYKYGEFAKMYHQYDSDNYYFVMVNNKEVGFLVKYGDVLLINQNKCLTHLTDYVTDSVVVYQYEPEETFVNFTLKDAEKLKEIKSTKLIFKNK</sequence>
<dbReference type="Proteomes" id="UP001317191">
    <property type="component" value="Unassembled WGS sequence"/>
</dbReference>